<evidence type="ECO:0000313" key="13">
    <source>
        <dbReference type="EMBL" id="OEH73950.1"/>
    </source>
</evidence>
<dbReference type="CDD" id="cd00672">
    <property type="entry name" value="CysRS_core"/>
    <property type="match status" value="1"/>
</dbReference>
<dbReference type="NCBIfam" id="TIGR00435">
    <property type="entry name" value="cysS"/>
    <property type="match status" value="1"/>
</dbReference>
<dbReference type="Proteomes" id="UP000095192">
    <property type="component" value="Unassembled WGS sequence"/>
</dbReference>
<dbReference type="VEuPathDB" id="ToxoDB:LOC34620754"/>
<dbReference type="Gene3D" id="1.20.120.1910">
    <property type="entry name" value="Cysteine-tRNA ligase, C-terminal anti-codon recognition domain"/>
    <property type="match status" value="1"/>
</dbReference>
<feature type="region of interest" description="Disordered" evidence="11">
    <location>
        <begin position="447"/>
        <end position="466"/>
    </location>
</feature>
<feature type="compositionally biased region" description="Low complexity" evidence="11">
    <location>
        <begin position="129"/>
        <end position="147"/>
    </location>
</feature>
<feature type="region of interest" description="Disordered" evidence="11">
    <location>
        <begin position="1427"/>
        <end position="1447"/>
    </location>
</feature>
<dbReference type="Gene3D" id="3.40.50.620">
    <property type="entry name" value="HUPs"/>
    <property type="match status" value="1"/>
</dbReference>
<dbReference type="GO" id="GO:0004817">
    <property type="term" value="F:cysteine-tRNA ligase activity"/>
    <property type="evidence" value="ECO:0007669"/>
    <property type="project" value="UniProtKB-EC"/>
</dbReference>
<evidence type="ECO:0000313" key="14">
    <source>
        <dbReference type="Proteomes" id="UP000095192"/>
    </source>
</evidence>
<proteinExistence type="inferred from homology"/>
<dbReference type="GO" id="GO:0005737">
    <property type="term" value="C:cytoplasm"/>
    <property type="evidence" value="ECO:0007669"/>
    <property type="project" value="TreeGrafter"/>
</dbReference>
<keyword evidence="14" id="KW-1185">Reference proteome</keyword>
<keyword evidence="4" id="KW-0479">Metal-binding</keyword>
<keyword evidence="8" id="KW-0648">Protein biosynthesis</keyword>
<dbReference type="VEuPathDB" id="ToxoDB:LOC113146969"/>
<dbReference type="GO" id="GO:0005524">
    <property type="term" value="F:ATP binding"/>
    <property type="evidence" value="ECO:0007669"/>
    <property type="project" value="UniProtKB-KW"/>
</dbReference>
<feature type="region of interest" description="Disordered" evidence="11">
    <location>
        <begin position="1506"/>
        <end position="1572"/>
    </location>
</feature>
<dbReference type="InterPro" id="IPR024909">
    <property type="entry name" value="Cys-tRNA/MSH_ligase"/>
</dbReference>
<evidence type="ECO:0000256" key="10">
    <source>
        <dbReference type="ARBA" id="ARBA00031499"/>
    </source>
</evidence>
<dbReference type="SUPFAM" id="SSF52374">
    <property type="entry name" value="Nucleotidylyl transferase"/>
    <property type="match status" value="1"/>
</dbReference>
<feature type="region of interest" description="Disordered" evidence="11">
    <location>
        <begin position="129"/>
        <end position="160"/>
    </location>
</feature>
<gene>
    <name evidence="13" type="ORF">cyc_04188</name>
</gene>
<dbReference type="PANTHER" id="PTHR10890:SF3">
    <property type="entry name" value="CYSTEINE--TRNA LIGASE, CYTOPLASMIC"/>
    <property type="match status" value="1"/>
</dbReference>
<evidence type="ECO:0000256" key="3">
    <source>
        <dbReference type="ARBA" id="ARBA00022598"/>
    </source>
</evidence>
<dbReference type="InParanoid" id="A0A1D3CRY1"/>
<dbReference type="PANTHER" id="PTHR10890">
    <property type="entry name" value="CYSTEINYL-TRNA SYNTHETASE"/>
    <property type="match status" value="1"/>
</dbReference>
<evidence type="ECO:0000256" key="8">
    <source>
        <dbReference type="ARBA" id="ARBA00022917"/>
    </source>
</evidence>
<accession>A0A1D3CRY1</accession>
<name>A0A1D3CRY1_9EIME</name>
<dbReference type="Pfam" id="PF01406">
    <property type="entry name" value="tRNA-synt_1e"/>
    <property type="match status" value="1"/>
</dbReference>
<reference evidence="13 14" key="1">
    <citation type="journal article" date="2016" name="BMC Genomics">
        <title>Comparative genomics reveals Cyclospora cayetanensis possesses coccidia-like metabolism and invasion components but unique surface antigens.</title>
        <authorList>
            <person name="Liu S."/>
            <person name="Wang L."/>
            <person name="Zheng H."/>
            <person name="Xu Z."/>
            <person name="Roellig D.M."/>
            <person name="Li N."/>
            <person name="Frace M.A."/>
            <person name="Tang K."/>
            <person name="Arrowood M.J."/>
            <person name="Moss D.M."/>
            <person name="Zhang L."/>
            <person name="Feng Y."/>
            <person name="Xiao L."/>
        </authorList>
    </citation>
    <scope>NUCLEOTIDE SEQUENCE [LARGE SCALE GENOMIC DNA]</scope>
    <source>
        <strain evidence="13 14">CHN_HEN01</strain>
    </source>
</reference>
<keyword evidence="7" id="KW-0067">ATP-binding</keyword>
<dbReference type="SUPFAM" id="SSF47323">
    <property type="entry name" value="Anticodon-binding domain of a subclass of class I aminoacyl-tRNA synthetases"/>
    <property type="match status" value="1"/>
</dbReference>
<comment type="cofactor">
    <cofactor evidence="1">
        <name>Zn(2+)</name>
        <dbReference type="ChEBI" id="CHEBI:29105"/>
    </cofactor>
</comment>
<evidence type="ECO:0000256" key="5">
    <source>
        <dbReference type="ARBA" id="ARBA00022741"/>
    </source>
</evidence>
<evidence type="ECO:0000256" key="2">
    <source>
        <dbReference type="ARBA" id="ARBA00012832"/>
    </source>
</evidence>
<dbReference type="GO" id="GO:0006423">
    <property type="term" value="P:cysteinyl-tRNA aminoacylation"/>
    <property type="evidence" value="ECO:0007669"/>
    <property type="project" value="InterPro"/>
</dbReference>
<dbReference type="HAMAP" id="MF_00041">
    <property type="entry name" value="Cys_tRNA_synth"/>
    <property type="match status" value="1"/>
</dbReference>
<evidence type="ECO:0000256" key="11">
    <source>
        <dbReference type="SAM" id="MobiDB-lite"/>
    </source>
</evidence>
<evidence type="ECO:0000256" key="1">
    <source>
        <dbReference type="ARBA" id="ARBA00001947"/>
    </source>
</evidence>
<feature type="domain" description="tRNA synthetases class I catalytic" evidence="12">
    <location>
        <begin position="948"/>
        <end position="1276"/>
    </location>
</feature>
<evidence type="ECO:0000259" key="12">
    <source>
        <dbReference type="Pfam" id="PF01406"/>
    </source>
</evidence>
<feature type="compositionally biased region" description="Basic and acidic residues" evidence="11">
    <location>
        <begin position="1506"/>
        <end position="1532"/>
    </location>
</feature>
<keyword evidence="5" id="KW-0547">Nucleotide-binding</keyword>
<dbReference type="EC" id="6.1.1.16" evidence="2"/>
<evidence type="ECO:0000256" key="4">
    <source>
        <dbReference type="ARBA" id="ARBA00022723"/>
    </source>
</evidence>
<dbReference type="InterPro" id="IPR014729">
    <property type="entry name" value="Rossmann-like_a/b/a_fold"/>
</dbReference>
<sequence>MAVKGRKGLACPAEAFLGVLHGGPSSLRTSLQQQQQQTVSDGPLQLPFLQSLFSSSKTPLGRLSDVINGGAPGQKNAPLPMLTGLSAGVSAQKDEQHLDIQQQKRDMEYVRPEQHQMLEQLLLQPAQEEPYAEPQAVAATPVAPASVETEPEETGEALNEKPLHQVEKVVTEQQDLQQTPQEQGHDLQKHNALLQVSPEAPSEQRGYYPQELVVQQQPLQQLKSPETYSGSTSEALSSYLEGAPLQHAPLHAPLGGHPQQLPQQLDAISAAAEWHAQQQYVLQQPQSISAPLLQEHLVHQHLGRLENDGMSVLPTFPPSPPESTTANVDTSYTAPQNPSNLVLKPLESVQSVAKQLGTLVGIQDSYPGSGGDQMKSTESASPLGLFGLATQTPAMISNAMNLATATGNIADVGNNIMNSLPMDQIVAAARYAQEGAIKSQSIDIENPRAAPRDWKQKPPVLNDSPESQRHCKAHFVPMQNALCATTTYEGKDNCGLSKTETQEYQVYRHTMTMRNKGQKAICECRRHKPSAAAAKAAGDGEAAAGVTAPIEGFATWEHIKKQKKQKKEMEDNSAMLAQAGFSPMLMPLAAQGSPAALESSFPMQLSTGDMVAPTAVHGASTTQDIVLGASAAEMPPEQQHDFLQQSDQLQQQLPPPVAYQQHMLPQTLPQQQALQHQLLTTDHLQYPPQYHLSVEQQLALQQQLAALQQQQQQNVALQQYGSLQQQVMQQTPQQQEAVPQQQQILPLLGNIGNITPAQATEVATRAAAAGDVCTWVRINVESAYRGLLPILLWSTPFRLSSHSKKGPFGTRHLPSRLSAALTLAGSLCCLTAGDYMAAATAAKQLVYPTSRVSCIRRTAPSFLTVSRSPSRIPLTSNNNGCSSSSAPAICSRMSHISACGNGSNMDGSHCRYTVGADWKPPAKDGKLLTGLHVNNSMTGGKTEFIPQVGNRVSWYACGPTVYDAAHMGHARTYLSFDIIRRILSDYFGYDVCLVMNITDIDDKIIARIADPNFEEGRRGRRRYLRQALYDGVEEADNEVIQGVNFLELARHWEKEFFKDMQDLNVLLPTVVTRVSEYVPEVLRLIEEIEANGFAYESQGSVYFDTQRFSKSAKHTYGRMEPGSVADQSRVLEGEGALGVVSSEKRHPCDFALWKKAKPDEPSWESKWGAGRPGWHIECSAMASSLLPFPLDVHSGGIDLRFPHHDNELAQTEAAKDKPQWVNYFLHSGHLHIYGAKMSKSLKNFVTIKECLEQFKPRHIRFLCLMNRWDSPMNYSPDGETLQQAIDVDRSFLNFFSLCKAKLRVNLPASDFAQRWTEEDFALNTMLRETKEKVRAAFLDNFDTPEALVALQHLVSVTNSYLNGSAGVKAPLIREVATYVMYILRVFGIVTGSDEGLDYEAQSESNAAVEALMQCVGEFREKVRCASTSGLRGSSPKKDVSEGNSGEASLPDHAAVFRELLGLCDKLRDKALPEIGIVLQDRPDGTFTFRVSTKEEVAKELRLKKEEEQKREAAKQEEQRRLAEAQAKKEREGSIPPSEYFRTLHGEQYGSYDDEGLPLTLKDGTELSKSQRKNLSKLLEKHKKVYEKLQEAKN</sequence>
<comment type="caution">
    <text evidence="13">The sequence shown here is derived from an EMBL/GenBank/DDBJ whole genome shotgun (WGS) entry which is preliminary data.</text>
</comment>
<dbReference type="InterPro" id="IPR032678">
    <property type="entry name" value="tRNA-synt_1_cat_dom"/>
</dbReference>
<dbReference type="VEuPathDB" id="ToxoDB:cyc_04188"/>
<organism evidence="13 14">
    <name type="scientific">Cyclospora cayetanensis</name>
    <dbReference type="NCBI Taxonomy" id="88456"/>
    <lineage>
        <taxon>Eukaryota</taxon>
        <taxon>Sar</taxon>
        <taxon>Alveolata</taxon>
        <taxon>Apicomplexa</taxon>
        <taxon>Conoidasida</taxon>
        <taxon>Coccidia</taxon>
        <taxon>Eucoccidiorida</taxon>
        <taxon>Eimeriorina</taxon>
        <taxon>Eimeriidae</taxon>
        <taxon>Cyclospora</taxon>
    </lineage>
</organism>
<evidence type="ECO:0000256" key="7">
    <source>
        <dbReference type="ARBA" id="ARBA00022840"/>
    </source>
</evidence>
<keyword evidence="3" id="KW-0436">Ligase</keyword>
<keyword evidence="9" id="KW-0030">Aminoacyl-tRNA synthetase</keyword>
<dbReference type="PRINTS" id="PR00983">
    <property type="entry name" value="TRNASYNTHCYS"/>
</dbReference>
<dbReference type="InterPro" id="IPR009080">
    <property type="entry name" value="tRNAsynth_Ia_anticodon-bd"/>
</dbReference>
<dbReference type="InterPro" id="IPR015803">
    <property type="entry name" value="Cys-tRNA-ligase"/>
</dbReference>
<evidence type="ECO:0000256" key="6">
    <source>
        <dbReference type="ARBA" id="ARBA00022833"/>
    </source>
</evidence>
<dbReference type="GO" id="GO:0046872">
    <property type="term" value="F:metal ion binding"/>
    <property type="evidence" value="ECO:0007669"/>
    <property type="project" value="UniProtKB-KW"/>
</dbReference>
<evidence type="ECO:0000256" key="9">
    <source>
        <dbReference type="ARBA" id="ARBA00023146"/>
    </source>
</evidence>
<keyword evidence="6" id="KW-0862">Zinc</keyword>
<dbReference type="EMBL" id="JROU02002196">
    <property type="protein sequence ID" value="OEH73950.1"/>
    <property type="molecule type" value="Genomic_DNA"/>
</dbReference>
<protein>
    <recommendedName>
        <fullName evidence="2">cysteine--tRNA ligase</fullName>
        <ecNumber evidence="2">6.1.1.16</ecNumber>
    </recommendedName>
    <alternativeName>
        <fullName evidence="10">Cysteinyl-tRNA synthetase</fullName>
    </alternativeName>
</protein>